<evidence type="ECO:0000313" key="3">
    <source>
        <dbReference type="Proteomes" id="UP000322873"/>
    </source>
</evidence>
<protein>
    <recommendedName>
        <fullName evidence="1">Aminoglycoside phosphotransferase domain-containing protein</fullName>
    </recommendedName>
</protein>
<dbReference type="Pfam" id="PF01636">
    <property type="entry name" value="APH"/>
    <property type="match status" value="1"/>
</dbReference>
<organism evidence="2 3">
    <name type="scientific">Monilinia fructicola</name>
    <name type="common">Brown rot fungus</name>
    <name type="synonym">Ciboria fructicola</name>
    <dbReference type="NCBI Taxonomy" id="38448"/>
    <lineage>
        <taxon>Eukaryota</taxon>
        <taxon>Fungi</taxon>
        <taxon>Dikarya</taxon>
        <taxon>Ascomycota</taxon>
        <taxon>Pezizomycotina</taxon>
        <taxon>Leotiomycetes</taxon>
        <taxon>Helotiales</taxon>
        <taxon>Sclerotiniaceae</taxon>
        <taxon>Monilinia</taxon>
    </lineage>
</organism>
<dbReference type="InterPro" id="IPR002575">
    <property type="entry name" value="Aminoglycoside_PTrfase"/>
</dbReference>
<comment type="caution">
    <text evidence="2">The sequence shown here is derived from an EMBL/GenBank/DDBJ whole genome shotgun (WGS) entry which is preliminary data.</text>
</comment>
<dbReference type="PANTHER" id="PTHR21310">
    <property type="entry name" value="AMINOGLYCOSIDE PHOSPHOTRANSFERASE-RELATED-RELATED"/>
    <property type="match status" value="1"/>
</dbReference>
<evidence type="ECO:0000259" key="1">
    <source>
        <dbReference type="Pfam" id="PF01636"/>
    </source>
</evidence>
<keyword evidence="3" id="KW-1185">Reference proteome</keyword>
<accession>A0A5M9KAC2</accession>
<sequence>MIQERVPGETLEDGYLKLYQDLVLANSRNPHVERRCKYARAVAGFVAQIDRVEMPGYGIFDAHVDMPQKGTQINAEFGIRRDHVYGWEIPTELDFAQWVDNILDAQVARTTDFWSFLTRDGMESIAVLRQIGTEMMEMGLLTAQPAVLWHSDFFPRNILINNTTHNAVLTGVIDWDDTRGLSPA</sequence>
<reference evidence="2 3" key="1">
    <citation type="submission" date="2019-06" db="EMBL/GenBank/DDBJ databases">
        <title>Genome Sequence of the Brown Rot Fungal Pathogen Monilinia fructicola.</title>
        <authorList>
            <person name="De Miccolis Angelini R.M."/>
            <person name="Landi L."/>
            <person name="Abate D."/>
            <person name="Pollastro S."/>
            <person name="Romanazzi G."/>
            <person name="Faretra F."/>
        </authorList>
    </citation>
    <scope>NUCLEOTIDE SEQUENCE [LARGE SCALE GENOMIC DNA]</scope>
    <source>
        <strain evidence="2 3">Mfrc123</strain>
    </source>
</reference>
<dbReference type="PANTHER" id="PTHR21310:SF56">
    <property type="entry name" value="AMINOGLYCOSIDE PHOSPHOTRANSFERASE DOMAIN-CONTAINING PROTEIN"/>
    <property type="match status" value="1"/>
</dbReference>
<dbReference type="Proteomes" id="UP000322873">
    <property type="component" value="Unassembled WGS sequence"/>
</dbReference>
<dbReference type="Gene3D" id="3.90.1200.10">
    <property type="match status" value="1"/>
</dbReference>
<dbReference type="InterPro" id="IPR051678">
    <property type="entry name" value="AGP_Transferase"/>
</dbReference>
<proteinExistence type="predicted"/>
<gene>
    <name evidence="2" type="ORF">EYC84_004943</name>
</gene>
<dbReference type="AlphaFoldDB" id="A0A5M9KAC2"/>
<dbReference type="EMBL" id="VICG01000002">
    <property type="protein sequence ID" value="KAA8575855.1"/>
    <property type="molecule type" value="Genomic_DNA"/>
</dbReference>
<dbReference type="SUPFAM" id="SSF56112">
    <property type="entry name" value="Protein kinase-like (PK-like)"/>
    <property type="match status" value="1"/>
</dbReference>
<evidence type="ECO:0000313" key="2">
    <source>
        <dbReference type="EMBL" id="KAA8575855.1"/>
    </source>
</evidence>
<dbReference type="VEuPathDB" id="FungiDB:MFRU_059g00240"/>
<name>A0A5M9KAC2_MONFR</name>
<dbReference type="InterPro" id="IPR011009">
    <property type="entry name" value="Kinase-like_dom_sf"/>
</dbReference>
<feature type="domain" description="Aminoglycoside phosphotransferase" evidence="1">
    <location>
        <begin position="3"/>
        <end position="178"/>
    </location>
</feature>